<dbReference type="PROSITE" id="PS51476">
    <property type="entry name" value="PROTEASOME_BETA_2"/>
    <property type="match status" value="1"/>
</dbReference>
<dbReference type="GO" id="GO:0051603">
    <property type="term" value="P:proteolysis involved in protein catabolic process"/>
    <property type="evidence" value="ECO:0007669"/>
    <property type="project" value="InterPro"/>
</dbReference>
<dbReference type="Proteomes" id="UP000054845">
    <property type="component" value="Unassembled WGS sequence"/>
</dbReference>
<dbReference type="FunFam" id="3.60.20.10:FF:000027">
    <property type="entry name" value="Proteasome subunit beta type-6"/>
    <property type="match status" value="1"/>
</dbReference>
<evidence type="ECO:0000256" key="2">
    <source>
        <dbReference type="ARBA" id="ARBA00022942"/>
    </source>
</evidence>
<comment type="subcellular location">
    <subcellularLocation>
        <location evidence="5">Cytoplasm</location>
    </subcellularLocation>
    <subcellularLocation>
        <location evidence="5">Nucleus</location>
    </subcellularLocation>
</comment>
<evidence type="ECO:0000313" key="7">
    <source>
        <dbReference type="Proteomes" id="UP000054845"/>
    </source>
</evidence>
<dbReference type="EMBL" id="CCYA01000260">
    <property type="protein sequence ID" value="CEH15248.1"/>
    <property type="molecule type" value="Genomic_DNA"/>
</dbReference>
<comment type="subunit">
    <text evidence="4">The 26S proteasome consists of a 20S proteasome core and two 19S regulatory subunits. The 20S proteasome core is composed of 28 subunits that are arranged in four stacked rings, resulting in a barrel-shaped structure. The two end rings are each formed by seven alpha subunits, and the two central rings are each formed by seven beta subunits. The catalytic chamber with the active sites is on the inside of the barrel.</text>
</comment>
<evidence type="ECO:0000313" key="6">
    <source>
        <dbReference type="EMBL" id="CEH15248.1"/>
    </source>
</evidence>
<protein>
    <recommendedName>
        <fullName evidence="5">Proteasome subunit beta</fullName>
    </recommendedName>
</protein>
<evidence type="ECO:0000256" key="4">
    <source>
        <dbReference type="ARBA" id="ARBA00026071"/>
    </source>
</evidence>
<dbReference type="SUPFAM" id="SSF56235">
    <property type="entry name" value="N-terminal nucleophile aminohydrolases (Ntn hydrolases)"/>
    <property type="match status" value="1"/>
</dbReference>
<name>A0A0P1BGD9_9BASI</name>
<dbReference type="PANTHER" id="PTHR32194:SF2">
    <property type="entry name" value="PROTEASOME SUBUNIT BETA TYPE-1"/>
    <property type="match status" value="1"/>
</dbReference>
<keyword evidence="2 5" id="KW-0647">Proteasome</keyword>
<dbReference type="STRING" id="401625.A0A0P1BGD9"/>
<comment type="subunit">
    <text evidence="5">Component of the proteasome complex.</text>
</comment>
<comment type="function">
    <text evidence="5">Component of the proteasome, a multicatalytic proteinase complex which is characterized by its ability to cleave peptides with Arg, Phe, Tyr, Leu, and Glu adjacent to the leaving group at neutral or slightly basic pH. The proteasome has an ATP-dependent proteolytic activity.</text>
</comment>
<dbReference type="InterPro" id="IPR001353">
    <property type="entry name" value="Proteasome_sua/b"/>
</dbReference>
<evidence type="ECO:0000256" key="1">
    <source>
        <dbReference type="ARBA" id="ARBA00022490"/>
    </source>
</evidence>
<keyword evidence="3 5" id="KW-0539">Nucleus</keyword>
<dbReference type="InterPro" id="IPR029055">
    <property type="entry name" value="Ntn_hydrolases_N"/>
</dbReference>
<dbReference type="InterPro" id="IPR016050">
    <property type="entry name" value="Proteasome_bsu_CS"/>
</dbReference>
<dbReference type="InterPro" id="IPR023333">
    <property type="entry name" value="Proteasome_suB-type"/>
</dbReference>
<dbReference type="Gene3D" id="3.60.20.10">
    <property type="entry name" value="Glutamine Phosphoribosylpyrophosphate, subunit 1, domain 1"/>
    <property type="match status" value="1"/>
</dbReference>
<dbReference type="AlphaFoldDB" id="A0A0P1BGD9"/>
<dbReference type="GO" id="GO:0005634">
    <property type="term" value="C:nucleus"/>
    <property type="evidence" value="ECO:0007669"/>
    <property type="project" value="UniProtKB-SubCell"/>
</dbReference>
<dbReference type="CDD" id="cd03757">
    <property type="entry name" value="proteasome_beta_type_1"/>
    <property type="match status" value="1"/>
</dbReference>
<keyword evidence="7" id="KW-1185">Reference proteome</keyword>
<accession>A0A0P1BGD9</accession>
<comment type="similarity">
    <text evidence="5">Belongs to the peptidase T1B family.</text>
</comment>
<reference evidence="6 7" key="1">
    <citation type="submission" date="2014-09" db="EMBL/GenBank/DDBJ databases">
        <authorList>
            <person name="Magalhaes I.L.F."/>
            <person name="Oliveira U."/>
            <person name="Santos F.R."/>
            <person name="Vidigal T.H.D.A."/>
            <person name="Brescovit A.D."/>
            <person name="Santos A.J."/>
        </authorList>
    </citation>
    <scope>NUCLEOTIDE SEQUENCE [LARGE SCALE GENOMIC DNA]</scope>
</reference>
<sequence length="283" mass="30585">MISFGPSAASAHLQRNASLAAEKQMAPNAHGPQQRAFSPYTDNGGSILAIAGKDFCVVAGDTRQSEGYNIMTRYKPKVFRLTDKATLATNGFSADADALVSRIKQRLEMYRHAHGSSMPLASIARLISTMLYGKRFFPYYVYNILGGLDEEGKGAVYSFDPVGSYEREFCRAAGAAQSLLQPFLDSQIMFKNQLSTPTRPLPEPGTMALPDVLRIVMDSFTSATERQIEVGDGLEMFVVRNPAEAASGGAASVQLNGAVEATGGEDDQVEGATLVLRRELKKD</sequence>
<dbReference type="PROSITE" id="PS00854">
    <property type="entry name" value="PROTEASOME_BETA_1"/>
    <property type="match status" value="1"/>
</dbReference>
<evidence type="ECO:0000256" key="5">
    <source>
        <dbReference type="RuleBase" id="RU004203"/>
    </source>
</evidence>
<dbReference type="Pfam" id="PF00227">
    <property type="entry name" value="Proteasome"/>
    <property type="match status" value="1"/>
</dbReference>
<dbReference type="OrthoDB" id="268479at2759"/>
<keyword evidence="1 5" id="KW-0963">Cytoplasm</keyword>
<proteinExistence type="inferred from homology"/>
<evidence type="ECO:0000256" key="3">
    <source>
        <dbReference type="ARBA" id="ARBA00023242"/>
    </source>
</evidence>
<organism evidence="6 7">
    <name type="scientific">Ceraceosorus bombacis</name>
    <dbReference type="NCBI Taxonomy" id="401625"/>
    <lineage>
        <taxon>Eukaryota</taxon>
        <taxon>Fungi</taxon>
        <taxon>Dikarya</taxon>
        <taxon>Basidiomycota</taxon>
        <taxon>Ustilaginomycotina</taxon>
        <taxon>Exobasidiomycetes</taxon>
        <taxon>Ceraceosorales</taxon>
        <taxon>Ceraceosoraceae</taxon>
        <taxon>Ceraceosorus</taxon>
    </lineage>
</organism>
<dbReference type="GO" id="GO:0019774">
    <property type="term" value="C:proteasome core complex, beta-subunit complex"/>
    <property type="evidence" value="ECO:0007669"/>
    <property type="project" value="UniProtKB-ARBA"/>
</dbReference>
<dbReference type="PANTHER" id="PTHR32194">
    <property type="entry name" value="METALLOPROTEASE TLDD"/>
    <property type="match status" value="1"/>
</dbReference>
<dbReference type="GO" id="GO:0005737">
    <property type="term" value="C:cytoplasm"/>
    <property type="evidence" value="ECO:0007669"/>
    <property type="project" value="UniProtKB-SubCell"/>
</dbReference>